<keyword evidence="9" id="KW-1185">Reference proteome</keyword>
<comment type="cofactor">
    <cofactor evidence="1">
        <name>FAD</name>
        <dbReference type="ChEBI" id="CHEBI:57692"/>
    </cofactor>
</comment>
<dbReference type="Gene3D" id="3.50.50.60">
    <property type="entry name" value="FAD/NAD(P)-binding domain"/>
    <property type="match status" value="2"/>
</dbReference>
<evidence type="ECO:0000313" key="8">
    <source>
        <dbReference type="EMBL" id="MDO7867079.1"/>
    </source>
</evidence>
<keyword evidence="4" id="KW-0274">FAD</keyword>
<dbReference type="EC" id="1.14.13.-" evidence="8"/>
<keyword evidence="5" id="KW-0521">NADP</keyword>
<evidence type="ECO:0000256" key="1">
    <source>
        <dbReference type="ARBA" id="ARBA00001974"/>
    </source>
</evidence>
<dbReference type="Proteomes" id="UP001233314">
    <property type="component" value="Unassembled WGS sequence"/>
</dbReference>
<dbReference type="GO" id="GO:0016491">
    <property type="term" value="F:oxidoreductase activity"/>
    <property type="evidence" value="ECO:0007669"/>
    <property type="project" value="UniProtKB-KW"/>
</dbReference>
<keyword evidence="6 8" id="KW-0560">Oxidoreductase</keyword>
<sequence length="495" mass="54438">MTRSTLEHHDVVIVGAGFSGLGVAIALKRAGFDDVLLVDDADGAGGVWHWNTYPGVAVDIPSFSYQFSYAQRADWSRSYAKGAELKQYAEHLVDRFDLAKQIRFETRVTSATYDEDTCAWEVATSTGDLTATHVVHAGGPLSQPKYPDIEGLDTFAGQVMHTARWDHDVQLAGRRVAIIGTGASAVQIIPSIAPDVEHLTVFQRTPIWCLPKADFPLVAPLRAGLGLLPGAKRVARLTSDLYVEATFPFLAHYGGALQAGKVLEPLALSYLKTQVDDPETRDKLTPRYGLGCKRPSFHNSYLSTFNRANVALETGGIARITPTGVVTTDGVEHPVDVLLLATGFKVTEKDALPGYDVAGRNGLVIADWWETDRLQAYQGVSAPGFPNFFTTFGPYGYNGSSYFQLVEATASHIVRVLTEARRRGAAEVEVTPRAHERYMDSVRRRRGPQVFWQPSCAQANSYYFTKDGDVPLRPALTPEVRWRNAHFPLDDYAYA</sequence>
<protein>
    <submittedName>
        <fullName evidence="8">NAD(P)/FAD-dependent oxidoreductase</fullName>
        <ecNumber evidence="8">1.14.13.-</ecNumber>
    </submittedName>
</protein>
<evidence type="ECO:0000256" key="2">
    <source>
        <dbReference type="ARBA" id="ARBA00010139"/>
    </source>
</evidence>
<evidence type="ECO:0000313" key="9">
    <source>
        <dbReference type="Proteomes" id="UP001233314"/>
    </source>
</evidence>
<comment type="caution">
    <text evidence="8">The sequence shown here is derived from an EMBL/GenBank/DDBJ whole genome shotgun (WGS) entry which is preliminary data.</text>
</comment>
<evidence type="ECO:0000256" key="7">
    <source>
        <dbReference type="ARBA" id="ARBA00023033"/>
    </source>
</evidence>
<evidence type="ECO:0000256" key="5">
    <source>
        <dbReference type="ARBA" id="ARBA00022857"/>
    </source>
</evidence>
<organism evidence="8 9">
    <name type="scientific">Nocardioides jiangxiensis</name>
    <dbReference type="NCBI Taxonomy" id="3064524"/>
    <lineage>
        <taxon>Bacteria</taxon>
        <taxon>Bacillati</taxon>
        <taxon>Actinomycetota</taxon>
        <taxon>Actinomycetes</taxon>
        <taxon>Propionibacteriales</taxon>
        <taxon>Nocardioidaceae</taxon>
        <taxon>Nocardioides</taxon>
    </lineage>
</organism>
<dbReference type="PANTHER" id="PTHR43098:SF3">
    <property type="entry name" value="L-ORNITHINE N(5)-MONOOXYGENASE-RELATED"/>
    <property type="match status" value="1"/>
</dbReference>
<dbReference type="InterPro" id="IPR050775">
    <property type="entry name" value="FAD-binding_Monooxygenases"/>
</dbReference>
<dbReference type="PANTHER" id="PTHR43098">
    <property type="entry name" value="L-ORNITHINE N(5)-MONOOXYGENASE-RELATED"/>
    <property type="match status" value="1"/>
</dbReference>
<accession>A0ABT9AX34</accession>
<keyword evidence="7" id="KW-0503">Monooxygenase</keyword>
<dbReference type="Pfam" id="PF13738">
    <property type="entry name" value="Pyr_redox_3"/>
    <property type="match status" value="1"/>
</dbReference>
<proteinExistence type="inferred from homology"/>
<dbReference type="RefSeq" id="WP_305026485.1">
    <property type="nucleotide sequence ID" value="NZ_JAUQTA010000001.1"/>
</dbReference>
<reference evidence="8 9" key="1">
    <citation type="submission" date="2023-07" db="EMBL/GenBank/DDBJ databases">
        <title>Nocardioides sp. nov WY-20 isolated from soil.</title>
        <authorList>
            <person name="Liu B."/>
            <person name="Wan Y."/>
        </authorList>
    </citation>
    <scope>NUCLEOTIDE SEQUENCE [LARGE SCALE GENOMIC DNA]</scope>
    <source>
        <strain evidence="8 9">WY-20</strain>
    </source>
</reference>
<comment type="similarity">
    <text evidence="2">Belongs to the FAD-binding monooxygenase family.</text>
</comment>
<dbReference type="EMBL" id="JAUQTA010000001">
    <property type="protein sequence ID" value="MDO7867079.1"/>
    <property type="molecule type" value="Genomic_DNA"/>
</dbReference>
<evidence type="ECO:0000256" key="3">
    <source>
        <dbReference type="ARBA" id="ARBA00022630"/>
    </source>
</evidence>
<dbReference type="SUPFAM" id="SSF51905">
    <property type="entry name" value="FAD/NAD(P)-binding domain"/>
    <property type="match status" value="1"/>
</dbReference>
<keyword evidence="3" id="KW-0285">Flavoprotein</keyword>
<name>A0ABT9AX34_9ACTN</name>
<gene>
    <name evidence="8" type="ORF">Q5722_01730</name>
</gene>
<dbReference type="InterPro" id="IPR036188">
    <property type="entry name" value="FAD/NAD-bd_sf"/>
</dbReference>
<evidence type="ECO:0000256" key="6">
    <source>
        <dbReference type="ARBA" id="ARBA00023002"/>
    </source>
</evidence>
<evidence type="ECO:0000256" key="4">
    <source>
        <dbReference type="ARBA" id="ARBA00022827"/>
    </source>
</evidence>